<feature type="domain" description="BTB" evidence="2">
    <location>
        <begin position="15"/>
        <end position="119"/>
    </location>
</feature>
<feature type="region of interest" description="Disordered" evidence="1">
    <location>
        <begin position="330"/>
        <end position="374"/>
    </location>
</feature>
<dbReference type="OrthoDB" id="3357985at2759"/>
<dbReference type="Gene3D" id="3.30.710.10">
    <property type="entry name" value="Potassium Channel Kv1.1, Chain A"/>
    <property type="match status" value="1"/>
</dbReference>
<evidence type="ECO:0000259" key="2">
    <source>
        <dbReference type="Pfam" id="PF00651"/>
    </source>
</evidence>
<reference evidence="3" key="1">
    <citation type="journal article" date="2020" name="New Phytol.">
        <title>Comparative genomics reveals dynamic genome evolution in host specialist ectomycorrhizal fungi.</title>
        <authorList>
            <person name="Lofgren L.A."/>
            <person name="Nguyen N.H."/>
            <person name="Vilgalys R."/>
            <person name="Ruytinx J."/>
            <person name="Liao H.L."/>
            <person name="Branco S."/>
            <person name="Kuo A."/>
            <person name="LaButti K."/>
            <person name="Lipzen A."/>
            <person name="Andreopoulos W."/>
            <person name="Pangilinan J."/>
            <person name="Riley R."/>
            <person name="Hundley H."/>
            <person name="Na H."/>
            <person name="Barry K."/>
            <person name="Grigoriev I.V."/>
            <person name="Stajich J.E."/>
            <person name="Kennedy P.G."/>
        </authorList>
    </citation>
    <scope>NUCLEOTIDE SEQUENCE</scope>
    <source>
        <strain evidence="3">FC423</strain>
    </source>
</reference>
<dbReference type="AlphaFoldDB" id="A0A9P7F1T3"/>
<comment type="caution">
    <text evidence="3">The sequence shown here is derived from an EMBL/GenBank/DDBJ whole genome shotgun (WGS) entry which is preliminary data.</text>
</comment>
<evidence type="ECO:0000313" key="4">
    <source>
        <dbReference type="Proteomes" id="UP000823399"/>
    </source>
</evidence>
<keyword evidence="4" id="KW-1185">Reference proteome</keyword>
<feature type="compositionally biased region" description="Low complexity" evidence="1">
    <location>
        <begin position="332"/>
        <end position="349"/>
    </location>
</feature>
<proteinExistence type="predicted"/>
<name>A0A9P7F1T3_9AGAM</name>
<dbReference type="InterPro" id="IPR011333">
    <property type="entry name" value="SKP1/BTB/POZ_sf"/>
</dbReference>
<dbReference type="GeneID" id="64700268"/>
<dbReference type="Proteomes" id="UP000823399">
    <property type="component" value="Unassembled WGS sequence"/>
</dbReference>
<dbReference type="EMBL" id="JABBWM010000045">
    <property type="protein sequence ID" value="KAG2103116.1"/>
    <property type="molecule type" value="Genomic_DNA"/>
</dbReference>
<protein>
    <recommendedName>
        <fullName evidence="2">BTB domain-containing protein</fullName>
    </recommendedName>
</protein>
<dbReference type="RefSeq" id="XP_041290420.1">
    <property type="nucleotide sequence ID" value="XM_041438009.1"/>
</dbReference>
<organism evidence="3 4">
    <name type="scientific">Suillus discolor</name>
    <dbReference type="NCBI Taxonomy" id="1912936"/>
    <lineage>
        <taxon>Eukaryota</taxon>
        <taxon>Fungi</taxon>
        <taxon>Dikarya</taxon>
        <taxon>Basidiomycota</taxon>
        <taxon>Agaricomycotina</taxon>
        <taxon>Agaricomycetes</taxon>
        <taxon>Agaricomycetidae</taxon>
        <taxon>Boletales</taxon>
        <taxon>Suillineae</taxon>
        <taxon>Suillaceae</taxon>
        <taxon>Suillus</taxon>
    </lineage>
</organism>
<evidence type="ECO:0000256" key="1">
    <source>
        <dbReference type="SAM" id="MobiDB-lite"/>
    </source>
</evidence>
<dbReference type="InterPro" id="IPR000210">
    <property type="entry name" value="BTB/POZ_dom"/>
</dbReference>
<evidence type="ECO:0000313" key="3">
    <source>
        <dbReference type="EMBL" id="KAG2103116.1"/>
    </source>
</evidence>
<accession>A0A9P7F1T3</accession>
<dbReference type="Pfam" id="PF00651">
    <property type="entry name" value="BTB"/>
    <property type="match status" value="1"/>
</dbReference>
<sequence>MKLLMATSPFLHAKADIILRSSDGVDFRVITLFLNLASSSFDSIIEQAVQSNQVEGDLPVVPVEENHRVLDIWLRFCYPSTLAEDPPLHEIEDIIPVLEAARKYSLQTLEHKVRQALKSRMEKEPLRCFAIAMRAQLNVEATLAAEYTLRQSLIPASVPEIDLITAKELLALLTYHQRCGVSVQSLGVDLSWITSSYLSLNAAGYQWMIQNGSCNCESSSRFLLNGQRPLKWWSDYMEKSLVSLRDKPSGHTVLAEVGDTIRGVRAMGCSRCCSNILGNMTGFAEFLSTMVDILTAEVDLDMDLLKPFVPARVTLSAKAQIFIGTSGLDVEPSVAGPAPATPGPSTKAPNSKDGKQKTPNSKRKAPNSKDARKK</sequence>
<gene>
    <name evidence="3" type="ORF">F5147DRAFT_706609</name>
</gene>